<dbReference type="PANTHER" id="PTHR33164:SF43">
    <property type="entry name" value="HTH-TYPE TRANSCRIPTIONAL REPRESSOR YETL"/>
    <property type="match status" value="1"/>
</dbReference>
<dbReference type="InterPro" id="IPR000835">
    <property type="entry name" value="HTH_MarR-typ"/>
</dbReference>
<name>A0A6A4RC49_9RHOB</name>
<dbReference type="GO" id="GO:0006950">
    <property type="term" value="P:response to stress"/>
    <property type="evidence" value="ECO:0007669"/>
    <property type="project" value="TreeGrafter"/>
</dbReference>
<evidence type="ECO:0000313" key="3">
    <source>
        <dbReference type="Proteomes" id="UP000441586"/>
    </source>
</evidence>
<dbReference type="InterPro" id="IPR039422">
    <property type="entry name" value="MarR/SlyA-like"/>
</dbReference>
<dbReference type="PRINTS" id="PR00598">
    <property type="entry name" value="HTHMARR"/>
</dbReference>
<organism evidence="2 3">
    <name type="scientific">Parasedimentitalea maritima</name>
    <dbReference type="NCBI Taxonomy" id="2578117"/>
    <lineage>
        <taxon>Bacteria</taxon>
        <taxon>Pseudomonadati</taxon>
        <taxon>Pseudomonadota</taxon>
        <taxon>Alphaproteobacteria</taxon>
        <taxon>Rhodobacterales</taxon>
        <taxon>Paracoccaceae</taxon>
        <taxon>Parasedimentitalea</taxon>
    </lineage>
</organism>
<protein>
    <submittedName>
        <fullName evidence="2">MarR family transcriptional regulator</fullName>
    </submittedName>
</protein>
<accession>A0A6A4RC49</accession>
<dbReference type="SUPFAM" id="SSF46785">
    <property type="entry name" value="Winged helix' DNA-binding domain"/>
    <property type="match status" value="1"/>
</dbReference>
<evidence type="ECO:0000313" key="2">
    <source>
        <dbReference type="EMBL" id="KAE9624771.1"/>
    </source>
</evidence>
<dbReference type="InterPro" id="IPR036388">
    <property type="entry name" value="WH-like_DNA-bd_sf"/>
</dbReference>
<gene>
    <name evidence="2" type="ORF">GP644_23065</name>
</gene>
<dbReference type="Pfam" id="PF12802">
    <property type="entry name" value="MarR_2"/>
    <property type="match status" value="1"/>
</dbReference>
<comment type="caution">
    <text evidence="2">The sequence shown here is derived from an EMBL/GenBank/DDBJ whole genome shotgun (WGS) entry which is preliminary data.</text>
</comment>
<dbReference type="Gene3D" id="1.10.10.10">
    <property type="entry name" value="Winged helix-like DNA-binding domain superfamily/Winged helix DNA-binding domain"/>
    <property type="match status" value="1"/>
</dbReference>
<dbReference type="InterPro" id="IPR036390">
    <property type="entry name" value="WH_DNA-bd_sf"/>
</dbReference>
<feature type="domain" description="HTH marR-type" evidence="1">
    <location>
        <begin position="9"/>
        <end position="141"/>
    </location>
</feature>
<dbReference type="PANTHER" id="PTHR33164">
    <property type="entry name" value="TRANSCRIPTIONAL REGULATOR, MARR FAMILY"/>
    <property type="match status" value="1"/>
</dbReference>
<dbReference type="RefSeq" id="WP_158981803.1">
    <property type="nucleotide sequence ID" value="NZ_WSFO01000024.1"/>
</dbReference>
<dbReference type="EMBL" id="WSFO01000024">
    <property type="protein sequence ID" value="KAE9624771.1"/>
    <property type="molecule type" value="Genomic_DNA"/>
</dbReference>
<evidence type="ECO:0000259" key="1">
    <source>
        <dbReference type="PROSITE" id="PS50995"/>
    </source>
</evidence>
<dbReference type="SMART" id="SM00347">
    <property type="entry name" value="HTH_MARR"/>
    <property type="match status" value="1"/>
</dbReference>
<dbReference type="GO" id="GO:0003700">
    <property type="term" value="F:DNA-binding transcription factor activity"/>
    <property type="evidence" value="ECO:0007669"/>
    <property type="project" value="InterPro"/>
</dbReference>
<reference evidence="2 3" key="1">
    <citation type="submission" date="2019-12" db="EMBL/GenBank/DDBJ databases">
        <authorList>
            <person name="Zhang Y.-J."/>
        </authorList>
    </citation>
    <scope>NUCLEOTIDE SEQUENCE [LARGE SCALE GENOMIC DNA]</scope>
    <source>
        <strain evidence="2 3">H18S-6</strain>
    </source>
</reference>
<proteinExistence type="predicted"/>
<sequence>MPDTRPSPYFVLFNEIGIIHQLSRTLLEERLPDGLLSSHFGVLNHLVRVGEGTTPLAIARAFQVPKTTMTHTLGGCVKHGLIEMRPNPDDARSKCIWLTSKGREIREAMVAQAATGFEGFAEHFSEERIETLLPVLTEMRQFLDKARDAT</sequence>
<dbReference type="Proteomes" id="UP000441586">
    <property type="component" value="Unassembled WGS sequence"/>
</dbReference>
<dbReference type="PROSITE" id="PS50995">
    <property type="entry name" value="HTH_MARR_2"/>
    <property type="match status" value="1"/>
</dbReference>
<dbReference type="AlphaFoldDB" id="A0A6A4RC49"/>